<dbReference type="EMBL" id="JAPQKO010000008">
    <property type="protein sequence ID" value="KAJ5152113.1"/>
    <property type="molecule type" value="Genomic_DNA"/>
</dbReference>
<evidence type="ECO:0000256" key="4">
    <source>
        <dbReference type="ARBA" id="ARBA00023136"/>
    </source>
</evidence>
<feature type="transmembrane region" description="Helical" evidence="5">
    <location>
        <begin position="122"/>
        <end position="143"/>
    </location>
</feature>
<accession>A0A9W9HNP6</accession>
<name>A0A9W9HNP6_9EURO</name>
<evidence type="ECO:0000256" key="1">
    <source>
        <dbReference type="ARBA" id="ARBA00004141"/>
    </source>
</evidence>
<dbReference type="InterPro" id="IPR007568">
    <property type="entry name" value="RTA1"/>
</dbReference>
<reference evidence="6" key="1">
    <citation type="submission" date="2022-11" db="EMBL/GenBank/DDBJ databases">
        <authorList>
            <person name="Petersen C."/>
        </authorList>
    </citation>
    <scope>NUCLEOTIDE SEQUENCE</scope>
    <source>
        <strain evidence="6">IBT 21917</strain>
    </source>
</reference>
<dbReference type="PANTHER" id="PTHR31465:SF17">
    <property type="entry name" value="DOMAIN PROTEIN, PUTATIVE (AFU_ORTHOLOGUE AFUA_5G09900)-RELATED"/>
    <property type="match status" value="1"/>
</dbReference>
<dbReference type="OrthoDB" id="3358017at2759"/>
<feature type="transmembrane region" description="Helical" evidence="5">
    <location>
        <begin position="206"/>
        <end position="224"/>
    </location>
</feature>
<evidence type="ECO:0000256" key="3">
    <source>
        <dbReference type="ARBA" id="ARBA00022989"/>
    </source>
</evidence>
<keyword evidence="4 5" id="KW-0472">Membrane</keyword>
<dbReference type="GO" id="GO:0016020">
    <property type="term" value="C:membrane"/>
    <property type="evidence" value="ECO:0007669"/>
    <property type="project" value="UniProtKB-SubCell"/>
</dbReference>
<keyword evidence="3 5" id="KW-1133">Transmembrane helix</keyword>
<feature type="transmembrane region" description="Helical" evidence="5">
    <location>
        <begin position="163"/>
        <end position="185"/>
    </location>
</feature>
<proteinExistence type="predicted"/>
<evidence type="ECO:0000256" key="2">
    <source>
        <dbReference type="ARBA" id="ARBA00022692"/>
    </source>
</evidence>
<comment type="subcellular location">
    <subcellularLocation>
        <location evidence="1">Membrane</location>
        <topology evidence="1">Multi-pass membrane protein</topology>
    </subcellularLocation>
</comment>
<protein>
    <recommendedName>
        <fullName evidence="8">RTA1 domain protein</fullName>
    </recommendedName>
</protein>
<dbReference type="PANTHER" id="PTHR31465">
    <property type="entry name" value="PROTEIN RTA1-RELATED"/>
    <property type="match status" value="1"/>
</dbReference>
<feature type="transmembrane region" description="Helical" evidence="5">
    <location>
        <begin position="244"/>
        <end position="263"/>
    </location>
</feature>
<evidence type="ECO:0000313" key="7">
    <source>
        <dbReference type="Proteomes" id="UP001146351"/>
    </source>
</evidence>
<feature type="transmembrane region" description="Helical" evidence="5">
    <location>
        <begin position="89"/>
        <end position="110"/>
    </location>
</feature>
<comment type="caution">
    <text evidence="6">The sequence shown here is derived from an EMBL/GenBank/DDBJ whole genome shotgun (WGS) entry which is preliminary data.</text>
</comment>
<feature type="transmembrane region" description="Helical" evidence="5">
    <location>
        <begin position="26"/>
        <end position="44"/>
    </location>
</feature>
<evidence type="ECO:0000256" key="5">
    <source>
        <dbReference type="SAM" id="Phobius"/>
    </source>
</evidence>
<keyword evidence="7" id="KW-1185">Reference proteome</keyword>
<feature type="transmembrane region" description="Helical" evidence="5">
    <location>
        <begin position="51"/>
        <end position="69"/>
    </location>
</feature>
<reference evidence="6" key="2">
    <citation type="journal article" date="2023" name="IMA Fungus">
        <title>Comparative genomic study of the Penicillium genus elucidates a diverse pangenome and 15 lateral gene transfer events.</title>
        <authorList>
            <person name="Petersen C."/>
            <person name="Sorensen T."/>
            <person name="Nielsen M.R."/>
            <person name="Sondergaard T.E."/>
            <person name="Sorensen J.L."/>
            <person name="Fitzpatrick D.A."/>
            <person name="Frisvad J.C."/>
            <person name="Nielsen K.L."/>
        </authorList>
    </citation>
    <scope>NUCLEOTIDE SEQUENCE</scope>
    <source>
        <strain evidence="6">IBT 21917</strain>
    </source>
</reference>
<keyword evidence="2 5" id="KW-0812">Transmembrane</keyword>
<evidence type="ECO:0008006" key="8">
    <source>
        <dbReference type="Google" id="ProtNLM"/>
    </source>
</evidence>
<sequence length="303" mass="34362">MDIVYHNGTNGSSPWVEFYPYTPSATAGYAFMAIFGIATIVHLVMMFPYRAAYFIPLILGGICETFGYYGRAWSHESRTEISSWALQEMLIMCAPPLIAATVYMVLGRIIRSFDAEHLSSMCTKWLTFVFVMNDIITFCTQIGGAGVQVTGDQQVMKIGKKVVLAGLIFSLIVFGMFILIAMTFHRRLARLPTPVLAMNPVLKWRPYMWAIYIACFAMILRNLVRTIQFGASQTALVNTREAFIYIFDAFPMFLAMLVLMVYHPGLLIKKVRRLTKVDDFHRPLAEGRNSAQVPLTEYEPRPM</sequence>
<evidence type="ECO:0000313" key="6">
    <source>
        <dbReference type="EMBL" id="KAJ5152113.1"/>
    </source>
</evidence>
<gene>
    <name evidence="6" type="ORF">N7492_010408</name>
</gene>
<dbReference type="AlphaFoldDB" id="A0A9W9HNP6"/>
<dbReference type="Proteomes" id="UP001146351">
    <property type="component" value="Unassembled WGS sequence"/>
</dbReference>
<dbReference type="Pfam" id="PF04479">
    <property type="entry name" value="RTA1"/>
    <property type="match status" value="1"/>
</dbReference>
<organism evidence="6 7">
    <name type="scientific">Penicillium capsulatum</name>
    <dbReference type="NCBI Taxonomy" id="69766"/>
    <lineage>
        <taxon>Eukaryota</taxon>
        <taxon>Fungi</taxon>
        <taxon>Dikarya</taxon>
        <taxon>Ascomycota</taxon>
        <taxon>Pezizomycotina</taxon>
        <taxon>Eurotiomycetes</taxon>
        <taxon>Eurotiomycetidae</taxon>
        <taxon>Eurotiales</taxon>
        <taxon>Aspergillaceae</taxon>
        <taxon>Penicillium</taxon>
    </lineage>
</organism>